<proteinExistence type="predicted"/>
<dbReference type="OrthoDB" id="3544018at2"/>
<evidence type="ECO:0000256" key="1">
    <source>
        <dbReference type="SAM" id="Phobius"/>
    </source>
</evidence>
<sequence>MTRTMVQQPRAMALAVLRVPVTPSRPGVTGGRAHRMARFAEAARRLLVRAFATGGLVAAGWLIAVLFGAFTATPAAADTTAAMGTATETASGAEVAVSREVASGAEVGASQEVASRAEVAVPVRGASGAEVPADASVTPGAGVPAAGQVDGVRAGASSMGWFPSHLDVPTAGTDNAAAMAGRTVNGVNSQQDPGLPAPSSAAEILDTNGLVPSGGNGPFGPGMGDVTRSLFDPRLQIRRAPVACGLPLVVRTAADDPSFSPD</sequence>
<keyword evidence="3" id="KW-1185">Reference proteome</keyword>
<reference evidence="2 3" key="1">
    <citation type="submission" date="2016-10" db="EMBL/GenBank/DDBJ databases">
        <authorList>
            <person name="de Groot N.N."/>
        </authorList>
    </citation>
    <scope>NUCLEOTIDE SEQUENCE [LARGE SCALE GENOMIC DNA]</scope>
    <source>
        <strain evidence="2 3">DSM 43357</strain>
    </source>
</reference>
<keyword evidence="1" id="KW-0812">Transmembrane</keyword>
<keyword evidence="1" id="KW-1133">Transmembrane helix</keyword>
<evidence type="ECO:0000313" key="3">
    <source>
        <dbReference type="Proteomes" id="UP000198953"/>
    </source>
</evidence>
<feature type="transmembrane region" description="Helical" evidence="1">
    <location>
        <begin position="46"/>
        <end position="70"/>
    </location>
</feature>
<evidence type="ECO:0000313" key="2">
    <source>
        <dbReference type="EMBL" id="SEN00870.1"/>
    </source>
</evidence>
<keyword evidence="1" id="KW-0472">Membrane</keyword>
<name>A0A1H8D0R0_9ACTN</name>
<gene>
    <name evidence="2" type="ORF">SAMN05660976_06620</name>
</gene>
<accession>A0A1H8D0R0</accession>
<dbReference type="EMBL" id="FOBF01000020">
    <property type="protein sequence ID" value="SEN00870.1"/>
    <property type="molecule type" value="Genomic_DNA"/>
</dbReference>
<dbReference type="RefSeq" id="WP_091104466.1">
    <property type="nucleotide sequence ID" value="NZ_FOBF01000020.1"/>
</dbReference>
<protein>
    <submittedName>
        <fullName evidence="2">Uncharacterized protein</fullName>
    </submittedName>
</protein>
<dbReference type="Proteomes" id="UP000198953">
    <property type="component" value="Unassembled WGS sequence"/>
</dbReference>
<dbReference type="AlphaFoldDB" id="A0A1H8D0R0"/>
<organism evidence="2 3">
    <name type="scientific">Nonomuraea pusilla</name>
    <dbReference type="NCBI Taxonomy" id="46177"/>
    <lineage>
        <taxon>Bacteria</taxon>
        <taxon>Bacillati</taxon>
        <taxon>Actinomycetota</taxon>
        <taxon>Actinomycetes</taxon>
        <taxon>Streptosporangiales</taxon>
        <taxon>Streptosporangiaceae</taxon>
        <taxon>Nonomuraea</taxon>
    </lineage>
</organism>